<evidence type="ECO:0000256" key="2">
    <source>
        <dbReference type="ARBA" id="ARBA00022692"/>
    </source>
</evidence>
<dbReference type="InterPro" id="IPR053231">
    <property type="entry name" value="GPCR_LN-TM7"/>
</dbReference>
<accession>A0A6J8DCL8</accession>
<dbReference type="PANTHER" id="PTHR45902">
    <property type="entry name" value="LATROPHILIN RECEPTOR-LIKE PROTEIN A"/>
    <property type="match status" value="1"/>
</dbReference>
<feature type="transmembrane region" description="Helical" evidence="5">
    <location>
        <begin position="1128"/>
        <end position="1154"/>
    </location>
</feature>
<feature type="transmembrane region" description="Helical" evidence="5">
    <location>
        <begin position="1044"/>
        <end position="1065"/>
    </location>
</feature>
<evidence type="ECO:0000313" key="7">
    <source>
        <dbReference type="EMBL" id="CAC5404834.1"/>
    </source>
</evidence>
<proteinExistence type="predicted"/>
<protein>
    <recommendedName>
        <fullName evidence="6">G-protein coupled receptors family 2 profile 2 domain-containing protein</fullName>
    </recommendedName>
</protein>
<dbReference type="Gene3D" id="1.20.1070.10">
    <property type="entry name" value="Rhodopsin 7-helix transmembrane proteins"/>
    <property type="match status" value="1"/>
</dbReference>
<dbReference type="InterPro" id="IPR000832">
    <property type="entry name" value="GPCR_2_secretin-like"/>
</dbReference>
<dbReference type="OrthoDB" id="10051649at2759"/>
<dbReference type="AlphaFoldDB" id="A0A6J8DCL8"/>
<feature type="transmembrane region" description="Helical" evidence="5">
    <location>
        <begin position="1175"/>
        <end position="1194"/>
    </location>
</feature>
<keyword evidence="8" id="KW-1185">Reference proteome</keyword>
<keyword evidence="3 5" id="KW-1133">Transmembrane helix</keyword>
<dbReference type="Pfam" id="PF00002">
    <property type="entry name" value="7tm_2"/>
    <property type="match status" value="1"/>
</dbReference>
<comment type="subcellular location">
    <subcellularLocation>
        <location evidence="1">Membrane</location>
        <topology evidence="1">Multi-pass membrane protein</topology>
    </subcellularLocation>
</comment>
<dbReference type="GO" id="GO:0004930">
    <property type="term" value="F:G protein-coupled receptor activity"/>
    <property type="evidence" value="ECO:0007669"/>
    <property type="project" value="InterPro"/>
</dbReference>
<dbReference type="GO" id="GO:0007166">
    <property type="term" value="P:cell surface receptor signaling pathway"/>
    <property type="evidence" value="ECO:0007669"/>
    <property type="project" value="InterPro"/>
</dbReference>
<keyword evidence="4 5" id="KW-0472">Membrane</keyword>
<feature type="domain" description="G-protein coupled receptors family 2 profile 2" evidence="6">
    <location>
        <begin position="979"/>
        <end position="1226"/>
    </location>
</feature>
<feature type="transmembrane region" description="Helical" evidence="5">
    <location>
        <begin position="1200"/>
        <end position="1224"/>
    </location>
</feature>
<evidence type="ECO:0000259" key="6">
    <source>
        <dbReference type="PROSITE" id="PS50261"/>
    </source>
</evidence>
<feature type="transmembrane region" description="Helical" evidence="5">
    <location>
        <begin position="978"/>
        <end position="1004"/>
    </location>
</feature>
<dbReference type="PANTHER" id="PTHR45902:SF1">
    <property type="entry name" value="LATROPHILIN RECEPTOR-LIKE PROTEIN A"/>
    <property type="match status" value="1"/>
</dbReference>
<evidence type="ECO:0000256" key="4">
    <source>
        <dbReference type="ARBA" id="ARBA00023136"/>
    </source>
</evidence>
<feature type="transmembrane region" description="Helical" evidence="5">
    <location>
        <begin position="1085"/>
        <end position="1108"/>
    </location>
</feature>
<evidence type="ECO:0000256" key="5">
    <source>
        <dbReference type="SAM" id="Phobius"/>
    </source>
</evidence>
<feature type="transmembrane region" description="Helical" evidence="5">
    <location>
        <begin position="1016"/>
        <end position="1032"/>
    </location>
</feature>
<dbReference type="SUPFAM" id="SSF81321">
    <property type="entry name" value="Family A G protein-coupled receptor-like"/>
    <property type="match status" value="1"/>
</dbReference>
<dbReference type="PROSITE" id="PS50261">
    <property type="entry name" value="G_PROTEIN_RECEP_F2_4"/>
    <property type="match status" value="1"/>
</dbReference>
<evidence type="ECO:0000313" key="8">
    <source>
        <dbReference type="Proteomes" id="UP000507470"/>
    </source>
</evidence>
<evidence type="ECO:0000256" key="1">
    <source>
        <dbReference type="ARBA" id="ARBA00004141"/>
    </source>
</evidence>
<dbReference type="GO" id="GO:0016020">
    <property type="term" value="C:membrane"/>
    <property type="evidence" value="ECO:0007669"/>
    <property type="project" value="UniProtKB-SubCell"/>
</dbReference>
<dbReference type="CDD" id="cd15039">
    <property type="entry name" value="7tmB3_Methuselah-like"/>
    <property type="match status" value="1"/>
</dbReference>
<reference evidence="7 8" key="1">
    <citation type="submission" date="2020-06" db="EMBL/GenBank/DDBJ databases">
        <authorList>
            <person name="Li R."/>
            <person name="Bekaert M."/>
        </authorList>
    </citation>
    <scope>NUCLEOTIDE SEQUENCE [LARGE SCALE GENOMIC DNA]</scope>
    <source>
        <strain evidence="8">wild</strain>
    </source>
</reference>
<dbReference type="EMBL" id="CACVKT020007046">
    <property type="protein sequence ID" value="CAC5404834.1"/>
    <property type="molecule type" value="Genomic_DNA"/>
</dbReference>
<name>A0A6J8DCL8_MYTCO</name>
<keyword evidence="2 5" id="KW-0812">Transmembrane</keyword>
<gene>
    <name evidence="7" type="ORF">MCOR_38578</name>
</gene>
<evidence type="ECO:0000256" key="3">
    <source>
        <dbReference type="ARBA" id="ARBA00022989"/>
    </source>
</evidence>
<sequence length="1261" mass="145300">MNSFHQTTKLQLISTYAVVSVYCLELSYIMDAYRARCGNKVCGPQKSDSTNEMIREYCPECICDDTCIIYKNCCPDHYFRFPLSCIEASLLDFNPYSNKTSIAMISHCPVSSDNTTKRKCEMSTSLLQKFQNTPVYSHKSGLTYRNIHCSVCHNESLQNIHQWKIEIQCAEFADFNFLSTYSEIFDYAEEKKCDIFYSSADIYGLHINICEDKSMLDKAMISKCNVSGTWKKYDANIDFACRIYENRFHFFKNIFCQLCNPPNDVAIGEVISKCNSTGLWEVFSAELEKACFDNIQSPLTTPFKNIYCYLCNSNDRNRTHNMHFKELVYFIVEKMENQNEFVLQLKSLNLNLESIIDSGTKYLKDTNLETLATKKPKIIQDKDFYDLNKTSIMLQYFAFTGSPVFCHNYSFFSRLSDCDCSDSCYFQSGCCVDKYFQKSTTCTDQQYSDQKNGYLVFDTCTESMSMQLETLCSMSNITKFFTFLPVEIQIDKSYTHFKNIYCALCSHGLNQSDSQVLNSISMWDLNISCNVYLPPFFFLSFEDYFRVLQENGCSVKYKPSEYTNVNCEEREDKHCNVSGNWMHGDQDIKFACENVNMPRNLYKSKMSVFCEMCNPEQKHKVEYSECNTTGLWENYDKDTEEYCLSMPSIEYLAPYKNKFCEICNNEEGPYTHIIPTSSETFDNIVFIKEFMPPTFRVIFELSNFKQSTKQKIQTPSCDASQILFLNKCRDILCYPGRMHIGTRCTPLFQTTANLGYILYAGLKTSLVSDINDTMPFLESVGQSFKDFLKARLRLSFIDFETSIIYSNLYCPDSKPNKLDKGIEVFILAYHKFFIPDSVNRSMTEETLVSLLGSTFNVTYDEFQQPFLIQRDENAFNLPTLVSRFQFTDKCYTKETPESYPGNSYVHSHVTQLLMCEQIELNYTEFNINLKNLQLTVISRKAVIEPDEYILISPRQARICIDRLQTLNASENSFNSGDVWNIVAMIFTCISLLCLFLTFLTYCIFPSLRTLPGKNNICLVFAIFCAQLLFQFVELGTKSDIGCKVIGVLIHYFWLVTFGCLSVCSFHMYRVFTSKTVIRISEKSRLVIYIIYSYLTPAIIVSLNIIVTSFSSITSIGYGGRICFLDQPIAYVVTFAVPISLVCCTNIFFFVATTYKIAKRPKLKNDSQMNLNRIQFTVYVKLFSITGITWIFQIIDSFIPVSAFSTIVSLLNALQGVFIFVSYVCNKRVLSLYNKTRMSFSGYSRTRTSRRTASTALNSSAL</sequence>
<organism evidence="7 8">
    <name type="scientific">Mytilus coruscus</name>
    <name type="common">Sea mussel</name>
    <dbReference type="NCBI Taxonomy" id="42192"/>
    <lineage>
        <taxon>Eukaryota</taxon>
        <taxon>Metazoa</taxon>
        <taxon>Spiralia</taxon>
        <taxon>Lophotrochozoa</taxon>
        <taxon>Mollusca</taxon>
        <taxon>Bivalvia</taxon>
        <taxon>Autobranchia</taxon>
        <taxon>Pteriomorphia</taxon>
        <taxon>Mytilida</taxon>
        <taxon>Mytiloidea</taxon>
        <taxon>Mytilidae</taxon>
        <taxon>Mytilinae</taxon>
        <taxon>Mytilus</taxon>
    </lineage>
</organism>
<dbReference type="InterPro" id="IPR017981">
    <property type="entry name" value="GPCR_2-like_7TM"/>
</dbReference>
<dbReference type="Proteomes" id="UP000507470">
    <property type="component" value="Unassembled WGS sequence"/>
</dbReference>